<dbReference type="Gene3D" id="3.40.640.10">
    <property type="entry name" value="Type I PLP-dependent aspartate aminotransferase-like (Major domain)"/>
    <property type="match status" value="1"/>
</dbReference>
<name>A0A1G6RFS5_9BACT</name>
<reference evidence="7" key="1">
    <citation type="submission" date="2016-10" db="EMBL/GenBank/DDBJ databases">
        <authorList>
            <person name="Varghese N."/>
            <person name="Submissions S."/>
        </authorList>
    </citation>
    <scope>NUCLEOTIDE SEQUENCE [LARGE SCALE GENOMIC DNA]</scope>
    <source>
        <strain evidence="7">DSM 23095</strain>
    </source>
</reference>
<feature type="modified residue" description="N6-(pyridoxal phosphate)lysine" evidence="4">
    <location>
        <position position="184"/>
    </location>
</feature>
<gene>
    <name evidence="6" type="ORF">SAMN04488104_101293</name>
</gene>
<dbReference type="PANTHER" id="PTHR30244:SF36">
    <property type="entry name" value="3-OXO-GLUCOSE-6-PHOSPHATE:GLUTAMATE AMINOTRANSFERASE"/>
    <property type="match status" value="1"/>
</dbReference>
<dbReference type="GO" id="GO:0008483">
    <property type="term" value="F:transaminase activity"/>
    <property type="evidence" value="ECO:0007669"/>
    <property type="project" value="TreeGrafter"/>
</dbReference>
<dbReference type="InterPro" id="IPR015421">
    <property type="entry name" value="PyrdxlP-dep_Trfase_major"/>
</dbReference>
<keyword evidence="1 4" id="KW-0663">Pyridoxal phosphate</keyword>
<dbReference type="InterPro" id="IPR015424">
    <property type="entry name" value="PyrdxlP-dep_Trfase"/>
</dbReference>
<evidence type="ECO:0000256" key="2">
    <source>
        <dbReference type="ARBA" id="ARBA00037999"/>
    </source>
</evidence>
<dbReference type="PANTHER" id="PTHR30244">
    <property type="entry name" value="TRANSAMINASE"/>
    <property type="match status" value="1"/>
</dbReference>
<dbReference type="GO" id="GO:0030170">
    <property type="term" value="F:pyridoxal phosphate binding"/>
    <property type="evidence" value="ECO:0007669"/>
    <property type="project" value="TreeGrafter"/>
</dbReference>
<dbReference type="STRING" id="686796.SAMN04488104_101293"/>
<dbReference type="InterPro" id="IPR000653">
    <property type="entry name" value="DegT/StrS_aminotransferase"/>
</dbReference>
<evidence type="ECO:0000313" key="7">
    <source>
        <dbReference type="Proteomes" id="UP000199060"/>
    </source>
</evidence>
<keyword evidence="7" id="KW-1185">Reference proteome</keyword>
<dbReference type="CDD" id="cd00616">
    <property type="entry name" value="AHBA_syn"/>
    <property type="match status" value="1"/>
</dbReference>
<dbReference type="RefSeq" id="WP_087938828.1">
    <property type="nucleotide sequence ID" value="NZ_FNAC01000012.1"/>
</dbReference>
<evidence type="ECO:0000256" key="5">
    <source>
        <dbReference type="RuleBase" id="RU004508"/>
    </source>
</evidence>
<evidence type="ECO:0000313" key="6">
    <source>
        <dbReference type="EMBL" id="SDD03194.1"/>
    </source>
</evidence>
<comment type="similarity">
    <text evidence="2 5">Belongs to the DegT/DnrJ/EryC1 family.</text>
</comment>
<dbReference type="InterPro" id="IPR015422">
    <property type="entry name" value="PyrdxlP-dep_Trfase_small"/>
</dbReference>
<dbReference type="PIRSF" id="PIRSF000390">
    <property type="entry name" value="PLP_StrS"/>
    <property type="match status" value="1"/>
</dbReference>
<feature type="active site" description="Proton acceptor" evidence="3">
    <location>
        <position position="184"/>
    </location>
</feature>
<evidence type="ECO:0000256" key="4">
    <source>
        <dbReference type="PIRSR" id="PIRSR000390-2"/>
    </source>
</evidence>
<sequence length="364" mass="40321">MNISFLDLSQINAELKDRLRQKFSELLDKGIFSGGKEVEQLESMICSLLHSSHAIPCANGTDALELALRALNIGPGDEVIVPAMTWVSTAEAVVFVGAKPIFWETDGQGLLRSDWEKAVTEKTKCVIPVHLYGKMVNMSALVKKAKAHQLFVIEDAAQSFGAVQEGKAAGTWGDIGCLSFYPTKNLGALGEAGMCLTQDETLAKKIRLLSNHGQPIRDQHELIGRNSRIDSLQAGFLNVLIEEFESGQKIRKVFAKRYVEKLSGVSELVLPEGILEEDHNAHLFVVQTEKRDQLQVFLAKNGIGTAIHYPRIIPDMRPYRADGDFVAARKLANEGLSLPLNPYLKAEEVDWIVDKVEEFFGLMF</sequence>
<accession>A0A1G6RFS5</accession>
<dbReference type="Proteomes" id="UP000199060">
    <property type="component" value="Unassembled WGS sequence"/>
</dbReference>
<dbReference type="AlphaFoldDB" id="A0A1G6RFS5"/>
<protein>
    <submittedName>
        <fullName evidence="6">dTDP-4-amino-4,6-dideoxygalactose transaminase</fullName>
    </submittedName>
</protein>
<dbReference type="Gene3D" id="3.90.1150.10">
    <property type="entry name" value="Aspartate Aminotransferase, domain 1"/>
    <property type="match status" value="1"/>
</dbReference>
<dbReference type="GO" id="GO:0000271">
    <property type="term" value="P:polysaccharide biosynthetic process"/>
    <property type="evidence" value="ECO:0007669"/>
    <property type="project" value="TreeGrafter"/>
</dbReference>
<dbReference type="EMBL" id="FNAC01000012">
    <property type="protein sequence ID" value="SDD03194.1"/>
    <property type="molecule type" value="Genomic_DNA"/>
</dbReference>
<evidence type="ECO:0000256" key="3">
    <source>
        <dbReference type="PIRSR" id="PIRSR000390-1"/>
    </source>
</evidence>
<dbReference type="Pfam" id="PF01041">
    <property type="entry name" value="DegT_DnrJ_EryC1"/>
    <property type="match status" value="1"/>
</dbReference>
<evidence type="ECO:0000256" key="1">
    <source>
        <dbReference type="ARBA" id="ARBA00022898"/>
    </source>
</evidence>
<organism evidence="6 7">
    <name type="scientific">Algoriphagus faecimaris</name>
    <dbReference type="NCBI Taxonomy" id="686796"/>
    <lineage>
        <taxon>Bacteria</taxon>
        <taxon>Pseudomonadati</taxon>
        <taxon>Bacteroidota</taxon>
        <taxon>Cytophagia</taxon>
        <taxon>Cytophagales</taxon>
        <taxon>Cyclobacteriaceae</taxon>
        <taxon>Algoriphagus</taxon>
    </lineage>
</organism>
<dbReference type="SUPFAM" id="SSF53383">
    <property type="entry name" value="PLP-dependent transferases"/>
    <property type="match status" value="1"/>
</dbReference>
<proteinExistence type="inferred from homology"/>
<dbReference type="OrthoDB" id="9804264at2"/>